<dbReference type="InterPro" id="IPR028098">
    <property type="entry name" value="Glyco_trans_4-like_N"/>
</dbReference>
<dbReference type="GO" id="GO:0009103">
    <property type="term" value="P:lipopolysaccharide biosynthetic process"/>
    <property type="evidence" value="ECO:0007669"/>
    <property type="project" value="TreeGrafter"/>
</dbReference>
<name>A0A387FZL2_9HYPH</name>
<dbReference type="InterPro" id="IPR001296">
    <property type="entry name" value="Glyco_trans_1"/>
</dbReference>
<keyword evidence="1 4" id="KW-0808">Transferase</keyword>
<dbReference type="CDD" id="cd03809">
    <property type="entry name" value="GT4_MtfB-like"/>
    <property type="match status" value="1"/>
</dbReference>
<dbReference type="Pfam" id="PF00534">
    <property type="entry name" value="Glycos_transf_1"/>
    <property type="match status" value="1"/>
</dbReference>
<evidence type="ECO:0000259" key="3">
    <source>
        <dbReference type="Pfam" id="PF13439"/>
    </source>
</evidence>
<keyword evidence="5" id="KW-1185">Reference proteome</keyword>
<reference evidence="4 5" key="1">
    <citation type="submission" date="2018-10" db="EMBL/GenBank/DDBJ databases">
        <title>Rhizobium etli, R. leguminosarum and a new Rhizobium genospecies from Phaseolus dumosus.</title>
        <authorList>
            <person name="Ramirez-Puebla S.T."/>
            <person name="Rogel-Hernandez M.A."/>
            <person name="Guerrero G."/>
            <person name="Ormeno-Orrillo E."/>
            <person name="Martinez-Romero J.C."/>
            <person name="Negrete-Yankelevich S."/>
            <person name="Martinez-Romero E."/>
        </authorList>
    </citation>
    <scope>NUCLEOTIDE SEQUENCE [LARGE SCALE GENOMIC DNA]</scope>
    <source>
        <strain evidence="4 5">CCGE525</strain>
        <plasmid evidence="5">prccge525c</plasmid>
    </source>
</reference>
<evidence type="ECO:0000259" key="2">
    <source>
        <dbReference type="Pfam" id="PF00534"/>
    </source>
</evidence>
<dbReference type="SUPFAM" id="SSF53756">
    <property type="entry name" value="UDP-Glycosyltransferase/glycogen phosphorylase"/>
    <property type="match status" value="1"/>
</dbReference>
<evidence type="ECO:0000313" key="4">
    <source>
        <dbReference type="EMBL" id="AYG63748.1"/>
    </source>
</evidence>
<keyword evidence="4" id="KW-0614">Plasmid</keyword>
<dbReference type="RefSeq" id="WP_120708647.1">
    <property type="nucleotide sequence ID" value="NZ_CP032695.1"/>
</dbReference>
<feature type="domain" description="Glycosyltransferase subfamily 4-like N-terminal" evidence="3">
    <location>
        <begin position="15"/>
        <end position="169"/>
    </location>
</feature>
<proteinExistence type="predicted"/>
<dbReference type="PANTHER" id="PTHR46401:SF2">
    <property type="entry name" value="GLYCOSYLTRANSFERASE WBBK-RELATED"/>
    <property type="match status" value="1"/>
</dbReference>
<accession>A0A387FZL2</accession>
<gene>
    <name evidence="4" type="ORF">CCGE525_26915</name>
</gene>
<dbReference type="Gene3D" id="3.40.50.2000">
    <property type="entry name" value="Glycogen Phosphorylase B"/>
    <property type="match status" value="2"/>
</dbReference>
<dbReference type="KEGG" id="rjg:CCGE525_26915"/>
<protein>
    <submittedName>
        <fullName evidence="4">Glycosyltransferase family 1 protein</fullName>
    </submittedName>
</protein>
<dbReference type="AlphaFoldDB" id="A0A387FZL2"/>
<evidence type="ECO:0000256" key="1">
    <source>
        <dbReference type="ARBA" id="ARBA00022679"/>
    </source>
</evidence>
<sequence length="376" mass="42158">MKIGIDARNFVTSMTGIGRYLLEMSRHLALLGHDLHFYLPEAPHSNLKVLPTGKLCVSHFPGGIRRMIWAQTELPRLAAKDKIDVFWGPAHRLPFVLNRRIARVITIHDLVWRDMAKTMQWQTWMADRWLMRPGVTVADEIVAVSAATADVLKDQFPGCDKRLNIIYPGLTAIGGEKEPTDLSRFGIDRPYILFVGTLEPRKNLHRLLQAYASLPESTKDGFLIVLAGGQGWRLGDLKQLIAELGIEALVRLTGYVSDADLTELYGHARFLAMPSLYEGFGFPIIEANSWGVPVLTSNTSSMPEVAGDAAILVDPDNVQSIRDGLQRLATDDLLHARLAENSRPNATRFNWRTSALQLEAIFKKAIVEREARLRQY</sequence>
<dbReference type="Pfam" id="PF13439">
    <property type="entry name" value="Glyco_transf_4"/>
    <property type="match status" value="1"/>
</dbReference>
<dbReference type="OrthoDB" id="9801609at2"/>
<feature type="domain" description="Glycosyl transferase family 1" evidence="2">
    <location>
        <begin position="188"/>
        <end position="343"/>
    </location>
</feature>
<dbReference type="GO" id="GO:0016757">
    <property type="term" value="F:glycosyltransferase activity"/>
    <property type="evidence" value="ECO:0007669"/>
    <property type="project" value="InterPro"/>
</dbReference>
<dbReference type="PANTHER" id="PTHR46401">
    <property type="entry name" value="GLYCOSYLTRANSFERASE WBBK-RELATED"/>
    <property type="match status" value="1"/>
</dbReference>
<geneLocation type="plasmid" evidence="5">
    <name>prccge525c</name>
</geneLocation>
<dbReference type="EMBL" id="CP032695">
    <property type="protein sequence ID" value="AYG63748.1"/>
    <property type="molecule type" value="Genomic_DNA"/>
</dbReference>
<organism evidence="4 5">
    <name type="scientific">Rhizobium jaguaris</name>
    <dbReference type="NCBI Taxonomy" id="1312183"/>
    <lineage>
        <taxon>Bacteria</taxon>
        <taxon>Pseudomonadati</taxon>
        <taxon>Pseudomonadota</taxon>
        <taxon>Alphaproteobacteria</taxon>
        <taxon>Hyphomicrobiales</taxon>
        <taxon>Rhizobiaceae</taxon>
        <taxon>Rhizobium/Agrobacterium group</taxon>
        <taxon>Rhizobium</taxon>
    </lineage>
</organism>
<evidence type="ECO:0000313" key="5">
    <source>
        <dbReference type="Proteomes" id="UP000282195"/>
    </source>
</evidence>
<dbReference type="Proteomes" id="UP000282195">
    <property type="component" value="Plasmid pRCCGE525c"/>
</dbReference>